<feature type="domain" description="Penicillin-binding protein transpeptidase" evidence="11">
    <location>
        <begin position="352"/>
        <end position="678"/>
    </location>
</feature>
<feature type="transmembrane region" description="Helical" evidence="10">
    <location>
        <begin position="21"/>
        <end position="41"/>
    </location>
</feature>
<evidence type="ECO:0000256" key="8">
    <source>
        <dbReference type="ARBA" id="ARBA00023136"/>
    </source>
</evidence>
<keyword evidence="8 10" id="KW-0472">Membrane</keyword>
<keyword evidence="5" id="KW-0133">Cell shape</keyword>
<sequence>MREKMARKKRKFDSHSITRRLYLLFGIVMLLFLALIARLGYMQVVNQDFYTDKLAKASKTKITTSSVRGQIYDATGKPLVENTTKQVVTYTRDNRLTAEEIRATAQKLLTYVSVSDTEVTDRQEVDYYLADSAVYQEVVEKLPKDKKFDTDGNRLPESKIYKAAAESIDPKQLGYTDEEKKVIVLFSQMNAISNFATGTIQTDALTTEQVAVLASSSKELPGISVSTGWDRKVLDTSLASIVGNISTEKTGLPAEEVDDYLKKGYSLNDRVGTSYLEKQYESVLQGKRAEKEIHLDKNGNMESVENISDGSKGDNLKLTVDLSFQQGVEDILKNAFNAELASGNATYSEGVYAVAMDPNTGAVLAMAGIRHDLETGESSVDALGTMTNVFVPGSVVKAATLTSGWENNAISGNQVLTDQPISFGGTDSITSWFTQYGSRAITAQEALEYSSNTYMVQVALKMMGTPYSADMKLDFDELDPSMKKLRSTFAEYGLGTSTGIDLPNESTGYLPDKFTFANYLTNSFGQFDNYTTLQLAQYASTVANNGKRVAPHIVEGIYGNSDQGGLGDLVQKIDTKELNQVNISDEDMSIIKQGFYQVVHGSSGFTTGRTISQGESVPISAKTGTAETFVDKGKKEAINTNVVSYAPSEKPQIAVAVVFPHNTNLSSTVSHSITRDIINLYNQQHPMN</sequence>
<dbReference type="PANTHER" id="PTHR30627:SF2">
    <property type="entry name" value="PEPTIDOGLYCAN D,D-TRANSPEPTIDASE MRDA"/>
    <property type="match status" value="1"/>
</dbReference>
<dbReference type="GO" id="GO:0008658">
    <property type="term" value="F:penicillin binding"/>
    <property type="evidence" value="ECO:0007669"/>
    <property type="project" value="InterPro"/>
</dbReference>
<evidence type="ECO:0000256" key="9">
    <source>
        <dbReference type="ARBA" id="ARBA00023316"/>
    </source>
</evidence>
<dbReference type="InterPro" id="IPR047982">
    <property type="entry name" value="PBP2B"/>
</dbReference>
<keyword evidence="4 10" id="KW-0812">Transmembrane</keyword>
<dbReference type="PANTHER" id="PTHR30627">
    <property type="entry name" value="PEPTIDOGLYCAN D,D-TRANSPEPTIDASE"/>
    <property type="match status" value="1"/>
</dbReference>
<keyword evidence="3" id="KW-1003">Cell membrane</keyword>
<dbReference type="SUPFAM" id="SSF56519">
    <property type="entry name" value="Penicillin binding protein dimerisation domain"/>
    <property type="match status" value="1"/>
</dbReference>
<evidence type="ECO:0000256" key="1">
    <source>
        <dbReference type="ARBA" id="ARBA00004162"/>
    </source>
</evidence>
<evidence type="ECO:0000256" key="4">
    <source>
        <dbReference type="ARBA" id="ARBA00022692"/>
    </source>
</evidence>
<evidence type="ECO:0000256" key="2">
    <source>
        <dbReference type="ARBA" id="ARBA00007171"/>
    </source>
</evidence>
<dbReference type="InterPro" id="IPR005311">
    <property type="entry name" value="PBP_dimer"/>
</dbReference>
<dbReference type="GO" id="GO:0008360">
    <property type="term" value="P:regulation of cell shape"/>
    <property type="evidence" value="ECO:0007669"/>
    <property type="project" value="UniProtKB-KW"/>
</dbReference>
<dbReference type="InterPro" id="IPR050515">
    <property type="entry name" value="Beta-lactam/transpept"/>
</dbReference>
<comment type="caution">
    <text evidence="13">The sequence shown here is derived from an EMBL/GenBank/DDBJ whole genome shotgun (WGS) entry which is preliminary data.</text>
</comment>
<dbReference type="AlphaFoldDB" id="A0A3P1S400"/>
<keyword evidence="7 10" id="KW-1133">Transmembrane helix</keyword>
<dbReference type="InterPro" id="IPR012338">
    <property type="entry name" value="Beta-lactam/transpept-like"/>
</dbReference>
<keyword evidence="6" id="KW-0573">Peptidoglycan synthesis</keyword>
<dbReference type="GO" id="GO:0071555">
    <property type="term" value="P:cell wall organization"/>
    <property type="evidence" value="ECO:0007669"/>
    <property type="project" value="UniProtKB-KW"/>
</dbReference>
<evidence type="ECO:0000259" key="11">
    <source>
        <dbReference type="Pfam" id="PF00905"/>
    </source>
</evidence>
<evidence type="ECO:0000259" key="12">
    <source>
        <dbReference type="Pfam" id="PF03717"/>
    </source>
</evidence>
<comment type="subcellular location">
    <subcellularLocation>
        <location evidence="1">Cell membrane</location>
        <topology evidence="1">Single-pass membrane protein</topology>
    </subcellularLocation>
</comment>
<dbReference type="NCBIfam" id="NF038278">
    <property type="entry name" value="strep_PBP2B"/>
    <property type="match status" value="1"/>
</dbReference>
<proteinExistence type="inferred from homology"/>
<accession>A0A3P1S400</accession>
<dbReference type="EMBL" id="RQZI01000006">
    <property type="protein sequence ID" value="RRC91944.1"/>
    <property type="molecule type" value="Genomic_DNA"/>
</dbReference>
<organism evidence="13 14">
    <name type="scientific">Streptococcus sanguinis</name>
    <dbReference type="NCBI Taxonomy" id="1305"/>
    <lineage>
        <taxon>Bacteria</taxon>
        <taxon>Bacillati</taxon>
        <taxon>Bacillota</taxon>
        <taxon>Bacilli</taxon>
        <taxon>Lactobacillales</taxon>
        <taxon>Streptococcaceae</taxon>
        <taxon>Streptococcus</taxon>
    </lineage>
</organism>
<dbReference type="Proteomes" id="UP000277597">
    <property type="component" value="Unassembled WGS sequence"/>
</dbReference>
<dbReference type="GO" id="GO:0005886">
    <property type="term" value="C:plasma membrane"/>
    <property type="evidence" value="ECO:0007669"/>
    <property type="project" value="UniProtKB-SubCell"/>
</dbReference>
<gene>
    <name evidence="13" type="ORF">EII39_06405</name>
</gene>
<evidence type="ECO:0000256" key="6">
    <source>
        <dbReference type="ARBA" id="ARBA00022984"/>
    </source>
</evidence>
<evidence type="ECO:0000313" key="14">
    <source>
        <dbReference type="Proteomes" id="UP000277597"/>
    </source>
</evidence>
<dbReference type="GO" id="GO:0009252">
    <property type="term" value="P:peptidoglycan biosynthetic process"/>
    <property type="evidence" value="ECO:0007669"/>
    <property type="project" value="UniProtKB-KW"/>
</dbReference>
<evidence type="ECO:0000256" key="7">
    <source>
        <dbReference type="ARBA" id="ARBA00022989"/>
    </source>
</evidence>
<dbReference type="Gene3D" id="3.90.1310.10">
    <property type="entry name" value="Penicillin-binding protein 2a (Domain 2)"/>
    <property type="match status" value="1"/>
</dbReference>
<evidence type="ECO:0000256" key="10">
    <source>
        <dbReference type="SAM" id="Phobius"/>
    </source>
</evidence>
<dbReference type="Gene3D" id="3.40.710.10">
    <property type="entry name" value="DD-peptidase/beta-lactamase superfamily"/>
    <property type="match status" value="1"/>
</dbReference>
<dbReference type="GO" id="GO:0071972">
    <property type="term" value="F:peptidoglycan L,D-transpeptidase activity"/>
    <property type="evidence" value="ECO:0007669"/>
    <property type="project" value="InterPro"/>
</dbReference>
<dbReference type="RefSeq" id="WP_124765305.1">
    <property type="nucleotide sequence ID" value="NZ_RQZI01000006.1"/>
</dbReference>
<evidence type="ECO:0000313" key="13">
    <source>
        <dbReference type="EMBL" id="RRC91944.1"/>
    </source>
</evidence>
<feature type="domain" description="Penicillin-binding protein dimerisation" evidence="12">
    <location>
        <begin position="65"/>
        <end position="303"/>
    </location>
</feature>
<evidence type="ECO:0000256" key="5">
    <source>
        <dbReference type="ARBA" id="ARBA00022960"/>
    </source>
</evidence>
<dbReference type="InterPro" id="IPR001460">
    <property type="entry name" value="PCN-bd_Tpept"/>
</dbReference>
<comment type="similarity">
    <text evidence="2">Belongs to the transpeptidase family.</text>
</comment>
<dbReference type="Pfam" id="PF03717">
    <property type="entry name" value="PBP_dimer"/>
    <property type="match status" value="1"/>
</dbReference>
<protein>
    <submittedName>
        <fullName evidence="13">Penicillin-binding protein 2</fullName>
    </submittedName>
</protein>
<name>A0A3P1S400_STRSA</name>
<keyword evidence="9" id="KW-0961">Cell wall biogenesis/degradation</keyword>
<dbReference type="Gene3D" id="1.10.10.1230">
    <property type="entry name" value="Penicillin-binding protein, N-terminal non-catalytic domain, head sub-domain"/>
    <property type="match status" value="1"/>
</dbReference>
<dbReference type="Pfam" id="PF00905">
    <property type="entry name" value="Transpeptidase"/>
    <property type="match status" value="1"/>
</dbReference>
<evidence type="ECO:0000256" key="3">
    <source>
        <dbReference type="ARBA" id="ARBA00022475"/>
    </source>
</evidence>
<reference evidence="13 14" key="1">
    <citation type="submission" date="2018-11" db="EMBL/GenBank/DDBJ databases">
        <title>Genomes From Bacteria Associated with the Canine Oral Cavity: a Test Case for Automated Genome-Based Taxonomic Assignment.</title>
        <authorList>
            <person name="Coil D.A."/>
            <person name="Jospin G."/>
            <person name="Darling A.E."/>
            <person name="Wallis C."/>
            <person name="Davis I.J."/>
            <person name="Harris S."/>
            <person name="Eisen J.A."/>
            <person name="Holcombe L.J."/>
            <person name="O'Flynn C."/>
        </authorList>
    </citation>
    <scope>NUCLEOTIDE SEQUENCE [LARGE SCALE GENOMIC DNA]</scope>
    <source>
        <strain evidence="13 14">OH953</strain>
    </source>
</reference>
<dbReference type="InterPro" id="IPR036138">
    <property type="entry name" value="PBP_dimer_sf"/>
</dbReference>
<dbReference type="SUPFAM" id="SSF56601">
    <property type="entry name" value="beta-lactamase/transpeptidase-like"/>
    <property type="match status" value="1"/>
</dbReference>